<dbReference type="AlphaFoldDB" id="A0A3L8S2A1"/>
<gene>
    <name evidence="1" type="ORF">DV515_00012918</name>
</gene>
<evidence type="ECO:0000313" key="1">
    <source>
        <dbReference type="EMBL" id="RLV95292.1"/>
    </source>
</evidence>
<accession>A0A3L8S2A1</accession>
<evidence type="ECO:0000313" key="2">
    <source>
        <dbReference type="Proteomes" id="UP000276834"/>
    </source>
</evidence>
<protein>
    <submittedName>
        <fullName evidence="1">Uncharacterized protein</fullName>
    </submittedName>
</protein>
<feature type="non-terminal residue" evidence="1">
    <location>
        <position position="316"/>
    </location>
</feature>
<sequence>MKQEWRSQGKGAKAGLVTSLLWLCLSFPWVVPSELCLHWSWLRLGLLGCVDPGLERSQQGTEQPEPADDPAVDDLAQSHLLEGLGFPPRSVSPRTHILQAPSSVSPVQGGLVRPCSHTGASLHLSYGPSPALSCPGPPRVLVEWLRRHQDGCSCLTHSPFPFVTEEAALELKFKDFCLPPALVPGILAGVRGFPCIKKDRSISIDFVGEGGVAFFLENSILLACLGGGWLSPAQPGLLTVLRRGSHPSCVTCGTEGAANNAQRPHQPVAYSHGEGLGVCRSCLHPEPALERVSALIPQLVYPLLGWRGCVCGGVSL</sequence>
<name>A0A3L8S2A1_CHLGU</name>
<comment type="caution">
    <text evidence="1">The sequence shown here is derived from an EMBL/GenBank/DDBJ whole genome shotgun (WGS) entry which is preliminary data.</text>
</comment>
<organism evidence="1 2">
    <name type="scientific">Chloebia gouldiae</name>
    <name type="common">Gouldian finch</name>
    <name type="synonym">Erythrura gouldiae</name>
    <dbReference type="NCBI Taxonomy" id="44316"/>
    <lineage>
        <taxon>Eukaryota</taxon>
        <taxon>Metazoa</taxon>
        <taxon>Chordata</taxon>
        <taxon>Craniata</taxon>
        <taxon>Vertebrata</taxon>
        <taxon>Euteleostomi</taxon>
        <taxon>Archelosauria</taxon>
        <taxon>Archosauria</taxon>
        <taxon>Dinosauria</taxon>
        <taxon>Saurischia</taxon>
        <taxon>Theropoda</taxon>
        <taxon>Coelurosauria</taxon>
        <taxon>Aves</taxon>
        <taxon>Neognathae</taxon>
        <taxon>Neoaves</taxon>
        <taxon>Telluraves</taxon>
        <taxon>Australaves</taxon>
        <taxon>Passeriformes</taxon>
        <taxon>Passeroidea</taxon>
        <taxon>Passeridae</taxon>
        <taxon>Chloebia</taxon>
    </lineage>
</organism>
<keyword evidence="2" id="KW-1185">Reference proteome</keyword>
<reference evidence="1 2" key="1">
    <citation type="journal article" date="2018" name="Proc. R. Soc. B">
        <title>A non-coding region near Follistatin controls head colour polymorphism in the Gouldian finch.</title>
        <authorList>
            <person name="Toomey M.B."/>
            <person name="Marques C.I."/>
            <person name="Andrade P."/>
            <person name="Araujo P.M."/>
            <person name="Sabatino S."/>
            <person name="Gazda M.A."/>
            <person name="Afonso S."/>
            <person name="Lopes R.J."/>
            <person name="Corbo J.C."/>
            <person name="Carneiro M."/>
        </authorList>
    </citation>
    <scope>NUCLEOTIDE SEQUENCE [LARGE SCALE GENOMIC DNA]</scope>
    <source>
        <strain evidence="1">Red01</strain>
        <tissue evidence="1">Muscle</tissue>
    </source>
</reference>
<proteinExistence type="predicted"/>
<dbReference type="Proteomes" id="UP000276834">
    <property type="component" value="Unassembled WGS sequence"/>
</dbReference>
<dbReference type="EMBL" id="QUSF01000078">
    <property type="protein sequence ID" value="RLV95292.1"/>
    <property type="molecule type" value="Genomic_DNA"/>
</dbReference>